<dbReference type="Pfam" id="PF09999">
    <property type="entry name" value="DUF2240"/>
    <property type="match status" value="1"/>
</dbReference>
<reference evidence="1 2" key="1">
    <citation type="submission" date="2015-09" db="EMBL/GenBank/DDBJ databases">
        <title>Heavy metals and arsenic resistance mechanisms in polyextremophilic archaea of the family Ferroplasmaceae.</title>
        <authorList>
            <person name="Bulaev A.G."/>
            <person name="Kanygina A.V."/>
        </authorList>
    </citation>
    <scope>NUCLEOTIDE SEQUENCE [LARGE SCALE GENOMIC DNA]</scope>
    <source>
        <strain evidence="1 2">VT</strain>
    </source>
</reference>
<protein>
    <recommendedName>
        <fullName evidence="3">DUF2240 domain-containing protein</fullName>
    </recommendedName>
</protein>
<organism evidence="1 2">
    <name type="scientific">Acidiplasma aeolicum</name>
    <dbReference type="NCBI Taxonomy" id="507754"/>
    <lineage>
        <taxon>Archaea</taxon>
        <taxon>Methanobacteriati</taxon>
        <taxon>Thermoplasmatota</taxon>
        <taxon>Thermoplasmata</taxon>
        <taxon>Thermoplasmatales</taxon>
        <taxon>Ferroplasmaceae</taxon>
        <taxon>Acidiplasma</taxon>
    </lineage>
</organism>
<dbReference type="Proteomes" id="UP000050320">
    <property type="component" value="Unassembled WGS sequence"/>
</dbReference>
<dbReference type="RefSeq" id="WP_055032532.1">
    <property type="nucleotide sequence ID" value="NZ_JBBYJF010000004.1"/>
</dbReference>
<name>A0A0N8VKT2_9ARCH</name>
<evidence type="ECO:0000313" key="2">
    <source>
        <dbReference type="Proteomes" id="UP000050320"/>
    </source>
</evidence>
<gene>
    <name evidence="1" type="ORF">AOG54_00970</name>
</gene>
<dbReference type="EMBL" id="LKBG01000231">
    <property type="protein sequence ID" value="KQB34596.1"/>
    <property type="molecule type" value="Genomic_DNA"/>
</dbReference>
<proteinExistence type="predicted"/>
<comment type="caution">
    <text evidence="1">The sequence shown here is derived from an EMBL/GenBank/DDBJ whole genome shotgun (WGS) entry which is preliminary data.</text>
</comment>
<evidence type="ECO:0000313" key="1">
    <source>
        <dbReference type="EMBL" id="KQB34596.1"/>
    </source>
</evidence>
<keyword evidence="2" id="KW-1185">Reference proteome</keyword>
<evidence type="ECO:0008006" key="3">
    <source>
        <dbReference type="Google" id="ProtNLM"/>
    </source>
</evidence>
<dbReference type="AlphaFoldDB" id="A0A0N8VKT2"/>
<dbReference type="OrthoDB" id="56136at2157"/>
<accession>A0A0N8VKT2</accession>
<dbReference type="InterPro" id="IPR018716">
    <property type="entry name" value="DUF2240"/>
</dbReference>
<sequence>MNKDDARKLIAIVAAKKLEGYTKNDFLTSLSFKRALIPPDLIDRFIEGCLKDKLLVEKNGKYVPNFNSDGVIVPLDFTVDPDRLFMDSGERPLIDRLLDTAASSGRMTKKEAIVRAKELIKNMRYIDIETAIITVLSDNNIDVRQFVLEKEKNILRNQ</sequence>